<evidence type="ECO:0000313" key="2">
    <source>
        <dbReference type="Proteomes" id="UP000177515"/>
    </source>
</evidence>
<accession>A0ABN4TMZ1</accession>
<name>A0ABN4TMZ1_9BURK</name>
<organism evidence="1 2">
    <name type="scientific">Cupriavidus malaysiensis</name>
    <dbReference type="NCBI Taxonomy" id="367825"/>
    <lineage>
        <taxon>Bacteria</taxon>
        <taxon>Pseudomonadati</taxon>
        <taxon>Pseudomonadota</taxon>
        <taxon>Betaproteobacteria</taxon>
        <taxon>Burkholderiales</taxon>
        <taxon>Burkholderiaceae</taxon>
        <taxon>Cupriavidus</taxon>
    </lineage>
</organism>
<evidence type="ECO:0000313" key="1">
    <source>
        <dbReference type="EMBL" id="AOZ08683.1"/>
    </source>
</evidence>
<dbReference type="EMBL" id="CP017755">
    <property type="protein sequence ID" value="AOZ08683.1"/>
    <property type="molecule type" value="Genomic_DNA"/>
</dbReference>
<reference evidence="1 2" key="1">
    <citation type="submission" date="2016-10" db="EMBL/GenBank/DDBJ databases">
        <title>Complete genome sequences of three Cupriavidus strains isolated from various Malaysian environments.</title>
        <authorList>
            <person name="Abdullah A.A.-A."/>
            <person name="Shafie N.A.H."/>
            <person name="Lau N.S."/>
        </authorList>
    </citation>
    <scope>NUCLEOTIDE SEQUENCE [LARGE SCALE GENOMIC DNA]</scope>
    <source>
        <strain evidence="1 2">USMAA1020</strain>
    </source>
</reference>
<keyword evidence="2" id="KW-1185">Reference proteome</keyword>
<dbReference type="Proteomes" id="UP000177515">
    <property type="component" value="Chromosome 2"/>
</dbReference>
<sequence length="191" mass="20870">MPIVTIMTSDLETENRALRARVSALESELSFLRMHTAVLQGMKGETLVADLTGGELTDFAAEHDIVVGGSVTVEVKFSKLNTPVARAATRRWNWSKPLGWKDKGKSFDFLVLVGEKDMRYPNQYLDDAPYVFFLIPKARVGEILTQGSTIGANVQITTHLARARSPASLALKSFHVPAATVTALLGRARAT</sequence>
<gene>
    <name evidence="1" type="ORF">BKK80_22400</name>
</gene>
<proteinExistence type="predicted"/>
<protein>
    <submittedName>
        <fullName evidence="1">Uncharacterized protein</fullName>
    </submittedName>
</protein>